<dbReference type="Gene3D" id="1.20.1720.10">
    <property type="entry name" value="Multidrug resistance protein D"/>
    <property type="match status" value="1"/>
</dbReference>
<dbReference type="SUPFAM" id="SSF103473">
    <property type="entry name" value="MFS general substrate transporter"/>
    <property type="match status" value="1"/>
</dbReference>
<feature type="transmembrane region" description="Helical" evidence="6">
    <location>
        <begin position="213"/>
        <end position="235"/>
    </location>
</feature>
<keyword evidence="2" id="KW-1003">Cell membrane</keyword>
<comment type="subcellular location">
    <subcellularLocation>
        <location evidence="1">Cell membrane</location>
        <topology evidence="1">Multi-pass membrane protein</topology>
    </subcellularLocation>
</comment>
<dbReference type="PANTHER" id="PTHR43124">
    <property type="entry name" value="PURINE EFFLUX PUMP PBUE"/>
    <property type="match status" value="1"/>
</dbReference>
<dbReference type="Pfam" id="PF07690">
    <property type="entry name" value="MFS_1"/>
    <property type="match status" value="1"/>
</dbReference>
<feature type="transmembrane region" description="Helical" evidence="6">
    <location>
        <begin position="371"/>
        <end position="392"/>
    </location>
</feature>
<feature type="transmembrane region" description="Helical" evidence="6">
    <location>
        <begin position="79"/>
        <end position="98"/>
    </location>
</feature>
<keyword evidence="10" id="KW-1185">Reference proteome</keyword>
<dbReference type="InterPro" id="IPR050189">
    <property type="entry name" value="MFS_Efflux_Transporters"/>
</dbReference>
<dbReference type="GO" id="GO:0005886">
    <property type="term" value="C:plasma membrane"/>
    <property type="evidence" value="ECO:0007669"/>
    <property type="project" value="UniProtKB-SubCell"/>
</dbReference>
<reference evidence="9 11" key="1">
    <citation type="submission" date="2016-10" db="EMBL/GenBank/DDBJ databases">
        <authorList>
            <person name="Cai Z."/>
        </authorList>
    </citation>
    <scope>NUCLEOTIDE SEQUENCE [LARGE SCALE GENOMIC DNA]</scope>
    <source>
        <strain evidence="9 11">DSM 25227</strain>
    </source>
</reference>
<keyword evidence="4 6" id="KW-1133">Transmembrane helix</keyword>
<keyword evidence="5 6" id="KW-0472">Membrane</keyword>
<feature type="transmembrane region" description="Helical" evidence="6">
    <location>
        <begin position="12"/>
        <end position="32"/>
    </location>
</feature>
<evidence type="ECO:0000259" key="7">
    <source>
        <dbReference type="PROSITE" id="PS50850"/>
    </source>
</evidence>
<keyword evidence="3 6" id="KW-0812">Transmembrane</keyword>
<evidence type="ECO:0000256" key="3">
    <source>
        <dbReference type="ARBA" id="ARBA00022692"/>
    </source>
</evidence>
<dbReference type="Proteomes" id="UP000251571">
    <property type="component" value="Unassembled WGS sequence"/>
</dbReference>
<evidence type="ECO:0000256" key="4">
    <source>
        <dbReference type="ARBA" id="ARBA00022989"/>
    </source>
</evidence>
<dbReference type="InterPro" id="IPR036259">
    <property type="entry name" value="MFS_trans_sf"/>
</dbReference>
<dbReference type="InterPro" id="IPR011701">
    <property type="entry name" value="MFS"/>
</dbReference>
<dbReference type="PROSITE" id="PS50850">
    <property type="entry name" value="MFS"/>
    <property type="match status" value="1"/>
</dbReference>
<evidence type="ECO:0000256" key="5">
    <source>
        <dbReference type="ARBA" id="ARBA00023136"/>
    </source>
</evidence>
<proteinExistence type="predicted"/>
<evidence type="ECO:0000313" key="8">
    <source>
        <dbReference type="EMBL" id="PWJ12127.1"/>
    </source>
</evidence>
<feature type="domain" description="Major facilitator superfamily (MFS) profile" evidence="7">
    <location>
        <begin position="13"/>
        <end position="396"/>
    </location>
</feature>
<dbReference type="RefSeq" id="WP_109566258.1">
    <property type="nucleotide sequence ID" value="NZ_QGDJ01000017.1"/>
</dbReference>
<dbReference type="OrthoDB" id="9800416at2"/>
<evidence type="ECO:0000313" key="9">
    <source>
        <dbReference type="EMBL" id="SSA51230.1"/>
    </source>
</evidence>
<dbReference type="GO" id="GO:0022857">
    <property type="term" value="F:transmembrane transporter activity"/>
    <property type="evidence" value="ECO:0007669"/>
    <property type="project" value="InterPro"/>
</dbReference>
<organism evidence="9 11">
    <name type="scientific">Jannaschia seohaensis</name>
    <dbReference type="NCBI Taxonomy" id="475081"/>
    <lineage>
        <taxon>Bacteria</taxon>
        <taxon>Pseudomonadati</taxon>
        <taxon>Pseudomonadota</taxon>
        <taxon>Alphaproteobacteria</taxon>
        <taxon>Rhodobacterales</taxon>
        <taxon>Roseobacteraceae</taxon>
        <taxon>Jannaschia</taxon>
    </lineage>
</organism>
<gene>
    <name evidence="8" type="ORF">BCF38_11762</name>
    <name evidence="9" type="ORF">SAMN05421539_11762</name>
</gene>
<evidence type="ECO:0000256" key="2">
    <source>
        <dbReference type="ARBA" id="ARBA00022475"/>
    </source>
</evidence>
<feature type="transmembrane region" description="Helical" evidence="6">
    <location>
        <begin position="279"/>
        <end position="300"/>
    </location>
</feature>
<accession>A0A2Y9B403</accession>
<feature type="transmembrane region" description="Helical" evidence="6">
    <location>
        <begin position="44"/>
        <end position="67"/>
    </location>
</feature>
<dbReference type="EMBL" id="UETC01000017">
    <property type="protein sequence ID" value="SSA51230.1"/>
    <property type="molecule type" value="Genomic_DNA"/>
</dbReference>
<dbReference type="PANTHER" id="PTHR43124:SF3">
    <property type="entry name" value="CHLORAMPHENICOL EFFLUX PUMP RV0191"/>
    <property type="match status" value="1"/>
</dbReference>
<reference evidence="8 10" key="2">
    <citation type="submission" date="2018-03" db="EMBL/GenBank/DDBJ databases">
        <title>Genomic Encyclopedia of Archaeal and Bacterial Type Strains, Phase II (KMG-II): from individual species to whole genera.</title>
        <authorList>
            <person name="Goeker M."/>
        </authorList>
    </citation>
    <scope>NUCLEOTIDE SEQUENCE [LARGE SCALE GENOMIC DNA]</scope>
    <source>
        <strain evidence="8 10">DSM 25227</strain>
    </source>
</reference>
<feature type="transmembrane region" description="Helical" evidence="6">
    <location>
        <begin position="247"/>
        <end position="267"/>
    </location>
</feature>
<dbReference type="AlphaFoldDB" id="A0A2Y9B403"/>
<feature type="transmembrane region" description="Helical" evidence="6">
    <location>
        <begin position="306"/>
        <end position="333"/>
    </location>
</feature>
<dbReference type="InterPro" id="IPR020846">
    <property type="entry name" value="MFS_dom"/>
</dbReference>
<dbReference type="PROSITE" id="PS00216">
    <property type="entry name" value="SUGAR_TRANSPORT_1"/>
    <property type="match status" value="1"/>
</dbReference>
<feature type="transmembrane region" description="Helical" evidence="6">
    <location>
        <begin position="164"/>
        <end position="183"/>
    </location>
</feature>
<sequence length="403" mass="40965">MSSPASHRPAGPPLILLVALAVGSILTLNVVLPSLGNLAAAFDLGFGTASLVISAYILTTAVLQLIVGPLSDIWGRRPMILGSLAVFVLASLGCALATDFVVFMAFRILQAAVITANVLSRAIIRDTSPPEEAAARLGTMGMAFALGPMLAPMIGGVLDSVLGWRANFWAFTLLGVVLLIWSARALPETAPLQGGGVLAQIRAYPSLLRDGTFWSYTFCMGLSVGVFFAFLTAAAALGTEVWGMSEAVLGLCLGAPPLGFLLGNFLTTRLSRRMPGARLILGGRLVTLLGMVGAATTWALGVAGPVAFFVWMPLVGVGNGLTFPSATVGAMAVPARLTGAAAGLSGAMVLGVAAATTATTGAVLGHPPSPGLALALLGGLALAALLAGLPAVRRDWDGIVRAS</sequence>
<evidence type="ECO:0000313" key="11">
    <source>
        <dbReference type="Proteomes" id="UP000251571"/>
    </source>
</evidence>
<protein>
    <submittedName>
        <fullName evidence="8">DHA1 family bicyclomycin/chloramphenicol resistance-like MFS transporter</fullName>
    </submittedName>
    <submittedName>
        <fullName evidence="9">MFS transporter, DHA1 family, bicyclomycin/chloramphenicol resistance protein</fullName>
    </submittedName>
</protein>
<feature type="transmembrane region" description="Helical" evidence="6">
    <location>
        <begin position="340"/>
        <end position="365"/>
    </location>
</feature>
<dbReference type="Proteomes" id="UP000245839">
    <property type="component" value="Unassembled WGS sequence"/>
</dbReference>
<evidence type="ECO:0000256" key="1">
    <source>
        <dbReference type="ARBA" id="ARBA00004651"/>
    </source>
</evidence>
<feature type="transmembrane region" description="Helical" evidence="6">
    <location>
        <begin position="136"/>
        <end position="158"/>
    </location>
</feature>
<dbReference type="EMBL" id="QGDJ01000017">
    <property type="protein sequence ID" value="PWJ12127.1"/>
    <property type="molecule type" value="Genomic_DNA"/>
</dbReference>
<evidence type="ECO:0000313" key="10">
    <source>
        <dbReference type="Proteomes" id="UP000245839"/>
    </source>
</evidence>
<name>A0A2Y9B403_9RHOB</name>
<evidence type="ECO:0000256" key="6">
    <source>
        <dbReference type="SAM" id="Phobius"/>
    </source>
</evidence>
<dbReference type="InterPro" id="IPR005829">
    <property type="entry name" value="Sugar_transporter_CS"/>
</dbReference>